<evidence type="ECO:0000256" key="4">
    <source>
        <dbReference type="ARBA" id="ARBA00022692"/>
    </source>
</evidence>
<dbReference type="RefSeq" id="WP_344996949.1">
    <property type="nucleotide sequence ID" value="NZ_BAABCD010000057.1"/>
</dbReference>
<keyword evidence="4 9" id="KW-0812">Transmembrane</keyword>
<evidence type="ECO:0000256" key="5">
    <source>
        <dbReference type="ARBA" id="ARBA00022737"/>
    </source>
</evidence>
<keyword evidence="7 9" id="KW-0472">Membrane</keyword>
<reference evidence="12" key="1">
    <citation type="journal article" date="2019" name="Int. J. Syst. Evol. Microbiol.">
        <title>The Global Catalogue of Microorganisms (GCM) 10K type strain sequencing project: providing services to taxonomists for standard genome sequencing and annotation.</title>
        <authorList>
            <consortium name="The Broad Institute Genomics Platform"/>
            <consortium name="The Broad Institute Genome Sequencing Center for Infectious Disease"/>
            <person name="Wu L."/>
            <person name="Ma J."/>
        </authorList>
    </citation>
    <scope>NUCLEOTIDE SEQUENCE [LARGE SCALE GENOMIC DNA]</scope>
    <source>
        <strain evidence="12">JCM 11882</strain>
    </source>
</reference>
<dbReference type="Proteomes" id="UP001595836">
    <property type="component" value="Unassembled WGS sequence"/>
</dbReference>
<dbReference type="Pfam" id="PF13091">
    <property type="entry name" value="PLDc_2"/>
    <property type="match status" value="2"/>
</dbReference>
<keyword evidence="12" id="KW-1185">Reference proteome</keyword>
<dbReference type="InterPro" id="IPR025202">
    <property type="entry name" value="PLD-like_dom"/>
</dbReference>
<keyword evidence="5" id="KW-0677">Repeat</keyword>
<evidence type="ECO:0000259" key="10">
    <source>
        <dbReference type="PROSITE" id="PS50035"/>
    </source>
</evidence>
<proteinExistence type="predicted"/>
<evidence type="ECO:0000256" key="7">
    <source>
        <dbReference type="ARBA" id="ARBA00023136"/>
    </source>
</evidence>
<feature type="transmembrane region" description="Helical" evidence="9">
    <location>
        <begin position="47"/>
        <end position="66"/>
    </location>
</feature>
<evidence type="ECO:0000256" key="2">
    <source>
        <dbReference type="ARBA" id="ARBA00022475"/>
    </source>
</evidence>
<evidence type="ECO:0000256" key="9">
    <source>
        <dbReference type="SAM" id="Phobius"/>
    </source>
</evidence>
<gene>
    <name evidence="11" type="primary">cls</name>
    <name evidence="11" type="ORF">ACFO7U_17360</name>
</gene>
<organism evidence="11 12">
    <name type="scientific">Dietzia aurantiaca</name>
    <dbReference type="NCBI Taxonomy" id="983873"/>
    <lineage>
        <taxon>Bacteria</taxon>
        <taxon>Bacillati</taxon>
        <taxon>Actinomycetota</taxon>
        <taxon>Actinomycetes</taxon>
        <taxon>Mycobacteriales</taxon>
        <taxon>Dietziaceae</taxon>
        <taxon>Dietzia</taxon>
    </lineage>
</organism>
<protein>
    <recommendedName>
        <fullName evidence="8">Cardiolipin synthase</fullName>
        <ecNumber evidence="8">2.7.8.-</ecNumber>
    </recommendedName>
</protein>
<feature type="domain" description="PLD phosphodiesterase" evidence="10">
    <location>
        <begin position="227"/>
        <end position="254"/>
    </location>
</feature>
<dbReference type="PANTHER" id="PTHR21248:SF22">
    <property type="entry name" value="PHOSPHOLIPASE D"/>
    <property type="match status" value="1"/>
</dbReference>
<dbReference type="SMART" id="SM00155">
    <property type="entry name" value="PLDc"/>
    <property type="match status" value="2"/>
</dbReference>
<accession>A0ABV9PTS7</accession>
<evidence type="ECO:0000256" key="6">
    <source>
        <dbReference type="ARBA" id="ARBA00022989"/>
    </source>
</evidence>
<feature type="transmembrane region" description="Helical" evidence="9">
    <location>
        <begin position="12"/>
        <end position="35"/>
    </location>
</feature>
<evidence type="ECO:0000313" key="12">
    <source>
        <dbReference type="Proteomes" id="UP001595836"/>
    </source>
</evidence>
<evidence type="ECO:0000313" key="11">
    <source>
        <dbReference type="EMBL" id="MFC4756537.1"/>
    </source>
</evidence>
<dbReference type="EMBL" id="JBHSHP010000061">
    <property type="protein sequence ID" value="MFC4756537.1"/>
    <property type="molecule type" value="Genomic_DNA"/>
</dbReference>
<dbReference type="Gene3D" id="3.30.870.10">
    <property type="entry name" value="Endonuclease Chain A"/>
    <property type="match status" value="2"/>
</dbReference>
<dbReference type="InterPro" id="IPR022924">
    <property type="entry name" value="Cardiolipin_synthase"/>
</dbReference>
<comment type="subcellular location">
    <subcellularLocation>
        <location evidence="1">Cell membrane</location>
    </subcellularLocation>
</comment>
<dbReference type="SUPFAM" id="SSF56024">
    <property type="entry name" value="Phospholipase D/nuclease"/>
    <property type="match status" value="2"/>
</dbReference>
<keyword evidence="2" id="KW-1003">Cell membrane</keyword>
<dbReference type="PROSITE" id="PS50035">
    <property type="entry name" value="PLD"/>
    <property type="match status" value="2"/>
</dbReference>
<dbReference type="InterPro" id="IPR001736">
    <property type="entry name" value="PLipase_D/transphosphatidylase"/>
</dbReference>
<evidence type="ECO:0000256" key="1">
    <source>
        <dbReference type="ARBA" id="ARBA00004236"/>
    </source>
</evidence>
<evidence type="ECO:0000256" key="3">
    <source>
        <dbReference type="ARBA" id="ARBA00022679"/>
    </source>
</evidence>
<comment type="caution">
    <text evidence="11">The sequence shown here is derived from an EMBL/GenBank/DDBJ whole genome shotgun (WGS) entry which is preliminary data.</text>
</comment>
<dbReference type="PANTHER" id="PTHR21248">
    <property type="entry name" value="CARDIOLIPIN SYNTHASE"/>
    <property type="match status" value="1"/>
</dbReference>
<keyword evidence="3" id="KW-0808">Transferase</keyword>
<name>A0ABV9PTS7_9ACTN</name>
<dbReference type="NCBIfam" id="TIGR04265">
    <property type="entry name" value="bac_cardiolipin"/>
    <property type="match status" value="1"/>
</dbReference>
<feature type="domain" description="PLD phosphodiesterase" evidence="10">
    <location>
        <begin position="410"/>
        <end position="437"/>
    </location>
</feature>
<dbReference type="EC" id="2.7.8.-" evidence="8"/>
<keyword evidence="6 9" id="KW-1133">Transmembrane helix</keyword>
<evidence type="ECO:0000256" key="8">
    <source>
        <dbReference type="NCBIfam" id="TIGR04265"/>
    </source>
</evidence>
<sequence length="497" mass="56049">MIWPLTGYSIGWIPAWVAIAALVVEVVIRLVAIGVIPGGRRPSTAMAWLLGVFLVPVVALPLFAVLGTNRLSRRRQELQREINEELAELLAGTDDGDLVLAHSRRLRATVDMNRRLGAFPVHLGNDLTLISDYEETFRWMVEAIDSAETYVHMLFYMVSDDPGYAGPVWDALDRATERGVSVRVLYDHVGTAQVRGYRALRRRLAGSDIEFSPSLPLRVTRWRPSRPDLRNHRKILVVDGRQALTGSTNLIEPHYRRRSAARMGRRWVELNVVGTGPMVTSLDLVFASDWYMETSDDLRDVVRAEIDPARHELTGSPVQVLPSGPGFPDENNLRLFNDLIYRAVDRVAICTPYFVPDDSLLYSVTSAVKRGVDVTLMICQKADQVMIHHAQQSYLEELLEAGVRILRYPAPDVLHSKFVLVDSDILAIGSSNMDMRSFSQNGEVTLMVLDPEVVRATDEVLADYASRSDELELARWRARPWYEKYLDNAFRLLSGLL</sequence>